<dbReference type="PROSITE" id="PS50919">
    <property type="entry name" value="MIR"/>
    <property type="match status" value="1"/>
</dbReference>
<keyword evidence="4" id="KW-1185">Reference proteome</keyword>
<evidence type="ECO:0000259" key="2">
    <source>
        <dbReference type="PROSITE" id="PS50919"/>
    </source>
</evidence>
<dbReference type="InterPro" id="IPR013662">
    <property type="entry name" value="RIH_assoc-dom"/>
</dbReference>
<protein>
    <submittedName>
        <fullName evidence="3">Inositol 1,4,5-trisphosphate/ryanodine receptor/RyR and IP3R Homology associated, putative</fullName>
    </submittedName>
</protein>
<name>A0A7G2C430_9TRYP</name>
<evidence type="ECO:0000313" key="4">
    <source>
        <dbReference type="Proteomes" id="UP000515908"/>
    </source>
</evidence>
<dbReference type="InterPro" id="IPR014821">
    <property type="entry name" value="Ins145_P3_rcpt"/>
</dbReference>
<dbReference type="PANTHER" id="PTHR13715:SF99">
    <property type="entry name" value="INOSITOL 1,4,5-TRISPHOSPHATE RECEPTOR-LIKE PROTEIN A"/>
    <property type="match status" value="1"/>
</dbReference>
<proteinExistence type="predicted"/>
<gene>
    <name evidence="3" type="ORF">ADEAN_000008400</name>
</gene>
<organism evidence="3 4">
    <name type="scientific">Angomonas deanei</name>
    <dbReference type="NCBI Taxonomy" id="59799"/>
    <lineage>
        <taxon>Eukaryota</taxon>
        <taxon>Discoba</taxon>
        <taxon>Euglenozoa</taxon>
        <taxon>Kinetoplastea</taxon>
        <taxon>Metakinetoplastina</taxon>
        <taxon>Trypanosomatida</taxon>
        <taxon>Trypanosomatidae</taxon>
        <taxon>Strigomonadinae</taxon>
        <taxon>Angomonas</taxon>
    </lineage>
</organism>
<accession>A0A7G2C430</accession>
<keyword evidence="3" id="KW-0675">Receptor</keyword>
<dbReference type="GO" id="GO:0006816">
    <property type="term" value="P:calcium ion transport"/>
    <property type="evidence" value="ECO:0007669"/>
    <property type="project" value="InterPro"/>
</dbReference>
<dbReference type="Gene3D" id="2.80.10.50">
    <property type="match status" value="2"/>
</dbReference>
<evidence type="ECO:0000256" key="1">
    <source>
        <dbReference type="ARBA" id="ARBA00022737"/>
    </source>
</evidence>
<dbReference type="SUPFAM" id="SSF82109">
    <property type="entry name" value="MIR domain"/>
    <property type="match status" value="1"/>
</dbReference>
<dbReference type="Pfam" id="PF08454">
    <property type="entry name" value="RIH_assoc"/>
    <property type="match status" value="1"/>
</dbReference>
<dbReference type="InterPro" id="IPR015925">
    <property type="entry name" value="Ryanodine_IP3_receptor"/>
</dbReference>
<evidence type="ECO:0000313" key="3">
    <source>
        <dbReference type="EMBL" id="CAD2212672.1"/>
    </source>
</evidence>
<dbReference type="EMBL" id="LR877145">
    <property type="protein sequence ID" value="CAD2212672.1"/>
    <property type="molecule type" value="Genomic_DNA"/>
</dbReference>
<dbReference type="Proteomes" id="UP000515908">
    <property type="component" value="Chromosome 01"/>
</dbReference>
<sequence length="2214" mass="246418">MSSASNLHYGSRIILFRQSTNGYVISTSSAESPVGLQTYDPLHPSVPFEYCVFVLRPADAVEVSTNSEEGMLVKYGQVVTLQHQIHQLPLSCHQENHAVVLKGNLKVQLDAAGGNTKLTDRWRIMPRYKLRVEGEPVVDGDAVLLQSIDGEHFLNVAEHYDEEAGGSEQMTYEVSCGTQLQGFQLSLYDGDVGPLYKPSTLRCGDCITLYHTEELKFLQLDPASGACVLKDASAEIGNSSADADVLNVTEGETDRDLSRRLCPNNEVTHLSLFIVEAADARRGGAISRNPRDLYRLKSFSSGLYLVTGSEKVANKKSAGAPAVDEGEKPDTEMDNAAVVNSILSGNTPQSGATQNEHAVISYTVALTDDRYNNGTLFRFVTASTSVGSESLCSGHHIFLECPLSDCGRLWIVGGKPVDGGADSLNTVGSLVNGKRTRGTTSLLGSVTKSLRDAIEVRRLNSKALEEVSRVRSFLPPLERFTTNASSGVFDSFNLREVNESLLHLRSLLRVETPDEQTGRRAFHTASAAMVDPLWQRKLFNQGVPAAVFRVIKSVMKCPQVKQDRLFTVDLVGATEASPKSPTTPTTAVKKAQLRHVELGELVDFCFEFLCELLENRPFYVQSFSEHVDFIMECSAYVSSAFSCLYVFFNNNPSFVELPSAQHRLTFFLKLIQNGKCSPPILGILRLFARCGDETLVEGQRQLLDFFAQDMRFTKEIFLPILLTKPDLFLERSEFSPYGDASTNAAKDEDTLYWEEKFQKNEPLMMVAVRNDIFTPSSDVGSVVSAQYVRHDNLLHQLMMSALNTSAAKKTTNIPIESLQTLSDDFLEIRDYLIPYLTEQIRLFSALCSNRNTQAMERVVGSFVSSGALQLLLSSDRLPPQLHGALIDLLAYTCVAFPGSLRLSEDIRTLYFVPSDSHRSVTFSPENVPVTLQSAKSFCVEYFAATSLSVSEECIHRNMAVLHLIMELLNAGVFNASDSVVLLNALITPLNRCAENTPTDVVESRSVYNSILRIMILVNFVVDVNLAQFVMQLVSCFRSEQGVRHIAQLMSLCDPEEGTSVGEGEERKKRRCCSCIPCCRKGTAEVRQAAGTSNSPTGVYGLTCQLLEVLIKVSSRTQSSTVRNASIFLFFRLTDFVKEVIALSQNVQVLSSARSLSYFKEINHFATTLTGLLSRSFKRGNTISLVNSTVKKLHEYIKRDGGESPEEMLEVVRRAGIPNSLVAVLSKIYVPLKPASSELVGACLQLITLLCKDADTLQIFREKSVTFSPLISVHPEVLDILRTVYLEPTLSEGTATIPTVIYSELVKCLLLESRRENTFAFLFDLLTKPDSSVGTIGVRQQAVWRALVSNLSSARLIQFRLTWCGENGSTLRELVLSGPECYKANGALDLHLQLMRLLHLISNDCQLLKPEEIRREVFGVSPVDAILQICSEAVLPVFFRSPYVSLLTTLFAQDVTVLPSVCSHRYFTSFVRMCTLDVARLIQLDGGQLYSASLEEELGRREEFVYSCPPSTEAEKKMDAERFGLKAHTTMAMYCLASVGCILKNFKLISSQINKRVYSLDQVALNEFVDVSFDLVSFYFTADGSGSCRADHWERSDIQVVQQYVQLCIDTRFLGLGRWSNDRATGALRESVLNVEERRSAQQNSKTGYPQKEALGEVASEVREYTDDEKVILTDASASSEWERFIKTNLGEAPANMDEHLFSSAVGLLFRNADNGYYFVQTLLCALPVMNVEFTTKTLHLVRQLVLLPPNSPHDYSEDTPITCKASEHVFLTADTPDSVRQTVLSRWKGDARLDIPIPLIALVGELLGSEFKAVRMAALSAAITLAMNGHRGMQESFMNYCRACANEQIFYNLRNHMIAFQDDLKQIGKGSHTGRGAADVSYMFSDMEEITQELRFLQLLCYGQFTPVQTYLVAQPDNNISVNLVESMVELVSFATKAASEKTTPFFIQLFSTIKETLQGPCQINQDTFVAYNVADYLSQILADGDVPNPRAVYFSVEETIPPKRKPKTDSAQPSKQECQDMMKEGAVSTLLALLEGRQEPSYVAQVVSTTDLSVLVHTMDRSSRIYVHRHGRIVRPTSKGLSSGDFVGPFRTVAQYFRDFFKRDLPTGSEELEDELSLAVDLYTFFRMCHDMELLAASRNAESNGTKEQEEFVDRRGKTIKGVLRKSPYYTELETKIGKVEIVRNGFLERVYFRLLSSSREGPHTRDKGQDYQ</sequence>
<dbReference type="VEuPathDB" id="TriTrypDB:ADEAN_000008400"/>
<dbReference type="PANTHER" id="PTHR13715">
    <property type="entry name" value="RYANODINE RECEPTOR AND IP3 RECEPTOR"/>
    <property type="match status" value="1"/>
</dbReference>
<dbReference type="Pfam" id="PF08709">
    <property type="entry name" value="Ins145_P3_rec"/>
    <property type="match status" value="1"/>
</dbReference>
<feature type="domain" description="MIR" evidence="2">
    <location>
        <begin position="70"/>
        <end position="127"/>
    </location>
</feature>
<dbReference type="InterPro" id="IPR016093">
    <property type="entry name" value="MIR_motif"/>
</dbReference>
<keyword evidence="1" id="KW-0677">Repeat</keyword>
<dbReference type="InterPro" id="IPR036300">
    <property type="entry name" value="MIR_dom_sf"/>
</dbReference>
<reference evidence="3 4" key="1">
    <citation type="submission" date="2020-08" db="EMBL/GenBank/DDBJ databases">
        <authorList>
            <person name="Newling K."/>
            <person name="Davey J."/>
            <person name="Forrester S."/>
        </authorList>
    </citation>
    <scope>NUCLEOTIDE SEQUENCE [LARGE SCALE GENOMIC DNA]</scope>
    <source>
        <strain evidence="4">Crithidia deanei Carvalho (ATCC PRA-265)</strain>
    </source>
</reference>